<proteinExistence type="predicted"/>
<protein>
    <submittedName>
        <fullName evidence="1">Uncharacterized protein</fullName>
    </submittedName>
</protein>
<evidence type="ECO:0000313" key="1">
    <source>
        <dbReference type="EMBL" id="KKM98634.1"/>
    </source>
</evidence>
<accession>A0A0F9LU02</accession>
<sequence>MPRHQKRAYRDTNGNSIGEIGRPLSYLDRVETGQKYVKEHPEIRGVYDYWSVFEILQLWTTLEESQGITHSWYPRDISHVVFTEKDESRLRELFALYDWPTEAQEVTFDKPLWICAMHYLKRYHINKEHSDTHKEYREIAKAKKEGRLVIKEDGFGIIVSV</sequence>
<organism evidence="1">
    <name type="scientific">marine sediment metagenome</name>
    <dbReference type="NCBI Taxonomy" id="412755"/>
    <lineage>
        <taxon>unclassified sequences</taxon>
        <taxon>metagenomes</taxon>
        <taxon>ecological metagenomes</taxon>
    </lineage>
</organism>
<dbReference type="EMBL" id="LAZR01005595">
    <property type="protein sequence ID" value="KKM98634.1"/>
    <property type="molecule type" value="Genomic_DNA"/>
</dbReference>
<gene>
    <name evidence="1" type="ORF">LCGC14_1155940</name>
</gene>
<name>A0A0F9LU02_9ZZZZ</name>
<dbReference type="AlphaFoldDB" id="A0A0F9LU02"/>
<comment type="caution">
    <text evidence="1">The sequence shown here is derived from an EMBL/GenBank/DDBJ whole genome shotgun (WGS) entry which is preliminary data.</text>
</comment>
<reference evidence="1" key="1">
    <citation type="journal article" date="2015" name="Nature">
        <title>Complex archaea that bridge the gap between prokaryotes and eukaryotes.</title>
        <authorList>
            <person name="Spang A."/>
            <person name="Saw J.H."/>
            <person name="Jorgensen S.L."/>
            <person name="Zaremba-Niedzwiedzka K."/>
            <person name="Martijn J."/>
            <person name="Lind A.E."/>
            <person name="van Eijk R."/>
            <person name="Schleper C."/>
            <person name="Guy L."/>
            <person name="Ettema T.J."/>
        </authorList>
    </citation>
    <scope>NUCLEOTIDE SEQUENCE</scope>
</reference>